<name>A0A7K0C0P5_9ACTN</name>
<keyword evidence="2" id="KW-1185">Reference proteome</keyword>
<dbReference type="RefSeq" id="WP_153536643.1">
    <property type="nucleotide sequence ID" value="NZ_WEGH01000003.1"/>
</dbReference>
<organism evidence="1 2">
    <name type="scientific">Actinomadura macrotermitis</name>
    <dbReference type="NCBI Taxonomy" id="2585200"/>
    <lineage>
        <taxon>Bacteria</taxon>
        <taxon>Bacillati</taxon>
        <taxon>Actinomycetota</taxon>
        <taxon>Actinomycetes</taxon>
        <taxon>Streptosporangiales</taxon>
        <taxon>Thermomonosporaceae</taxon>
        <taxon>Actinomadura</taxon>
    </lineage>
</organism>
<dbReference type="AlphaFoldDB" id="A0A7K0C0P5"/>
<evidence type="ECO:0000313" key="2">
    <source>
        <dbReference type="Proteomes" id="UP000487268"/>
    </source>
</evidence>
<evidence type="ECO:0000313" key="1">
    <source>
        <dbReference type="EMBL" id="MQY07045.1"/>
    </source>
</evidence>
<dbReference type="OrthoDB" id="3515089at2"/>
<reference evidence="1 2" key="1">
    <citation type="submission" date="2019-10" db="EMBL/GenBank/DDBJ databases">
        <title>Actinomadura rubteroloni sp. nov. and Actinomadura macrotermitis sp. nov., isolated from the gut of fungus growing-termite Macrotermes natalensis.</title>
        <authorList>
            <person name="Benndorf R."/>
            <person name="Martin K."/>
            <person name="Kuefner M."/>
            <person name="De Beer W."/>
            <person name="Kaster A.-K."/>
            <person name="Vollmers J."/>
            <person name="Poulsen M."/>
            <person name="Beemelmanns C."/>
        </authorList>
    </citation>
    <scope>NUCLEOTIDE SEQUENCE [LARGE SCALE GENOMIC DNA]</scope>
    <source>
        <strain evidence="1 2">RB68</strain>
    </source>
</reference>
<dbReference type="EMBL" id="WEGH01000003">
    <property type="protein sequence ID" value="MQY07045.1"/>
    <property type="molecule type" value="Genomic_DNA"/>
</dbReference>
<protein>
    <submittedName>
        <fullName evidence="1">Uncharacterized protein</fullName>
    </submittedName>
</protein>
<dbReference type="Proteomes" id="UP000487268">
    <property type="component" value="Unassembled WGS sequence"/>
</dbReference>
<accession>A0A7K0C0P5</accession>
<proteinExistence type="predicted"/>
<sequence>MRLPKALAAAPPTALRALSRDNAWLGVHAGKKSLAGHWDGRKWSVSELKSAWISSLLPLSGSSVWAFDGDRARHFNGHAWRTVRLPRGSVVHGSDKTSARDAWAVGAQRNDERPMALHWDGKKWQRVTDRAVFGVTGIAPDGSGGVYAATPKGLAHYREGRWTFIKDPKVSGYRLTQLYDLEHIPGTRSLWTIHLFAKGDSSGTLLSRYQA</sequence>
<gene>
    <name evidence="1" type="ORF">ACRB68_51420</name>
</gene>
<comment type="caution">
    <text evidence="1">The sequence shown here is derived from an EMBL/GenBank/DDBJ whole genome shotgun (WGS) entry which is preliminary data.</text>
</comment>